<proteinExistence type="predicted"/>
<dbReference type="GO" id="GO:0035312">
    <property type="term" value="F:5'-3' DNA exonuclease activity"/>
    <property type="evidence" value="ECO:0007669"/>
    <property type="project" value="TreeGrafter"/>
</dbReference>
<accession>A0A9E8ZB93</accession>
<protein>
    <submittedName>
        <fullName evidence="2">PHP domain-containing protein</fullName>
    </submittedName>
</protein>
<organism evidence="2 3">
    <name type="scientific">Thermocoleostomius sinensis A174</name>
    <dbReference type="NCBI Taxonomy" id="2016057"/>
    <lineage>
        <taxon>Bacteria</taxon>
        <taxon>Bacillati</taxon>
        <taxon>Cyanobacteriota</taxon>
        <taxon>Cyanophyceae</taxon>
        <taxon>Oculatellales</taxon>
        <taxon>Oculatellaceae</taxon>
        <taxon>Thermocoleostomius</taxon>
    </lineage>
</organism>
<feature type="domain" description="Polymerase/histidinol phosphatase N-terminal" evidence="1">
    <location>
        <begin position="2"/>
        <end position="67"/>
    </location>
</feature>
<dbReference type="InterPro" id="IPR052018">
    <property type="entry name" value="PHP_domain"/>
</dbReference>
<dbReference type="Gene3D" id="1.10.150.650">
    <property type="match status" value="1"/>
</dbReference>
<evidence type="ECO:0000313" key="3">
    <source>
        <dbReference type="Proteomes" id="UP001163152"/>
    </source>
</evidence>
<reference evidence="2" key="1">
    <citation type="submission" date="2022-12" db="EMBL/GenBank/DDBJ databases">
        <title>Polyphasic identification of a Novel Hot-Spring Cyanobacterium Ocullathermofonsia sinensis gen nov. sp. nov. and Genomic Insights on its Adaptations to the Thermal Habitat.</title>
        <authorList>
            <person name="Daroch M."/>
            <person name="Tang J."/>
            <person name="Jiang Y."/>
        </authorList>
    </citation>
    <scope>NUCLEOTIDE SEQUENCE</scope>
    <source>
        <strain evidence="2">PKUAC-SCTA174</strain>
    </source>
</reference>
<dbReference type="SUPFAM" id="SSF89550">
    <property type="entry name" value="PHP domain-like"/>
    <property type="match status" value="1"/>
</dbReference>
<dbReference type="RefSeq" id="WP_268609426.1">
    <property type="nucleotide sequence ID" value="NZ_CP113797.1"/>
</dbReference>
<dbReference type="EMBL" id="CP113797">
    <property type="protein sequence ID" value="WAL59632.1"/>
    <property type="molecule type" value="Genomic_DNA"/>
</dbReference>
<dbReference type="Gene3D" id="3.20.20.140">
    <property type="entry name" value="Metal-dependent hydrolases"/>
    <property type="match status" value="1"/>
</dbReference>
<name>A0A9E8ZB93_9CYAN</name>
<sequence>MLELHCHTTHSDGTLTPTELVSAALAAGVKVLAITDHDTLSGWNEAITAAKPYDIEIVPGLELSTVHNGRSLHLLGFYPNRDRLQPPLQERIAGRFRRAQKMVDRLADLGYPVELSMRGTMVPGRPHIANALVKAGYIQSPQEAFDRWLGEGKPAYVEYEKFSVFEGIKLLRDCTAVPVWAHPYLFCGGQVETLLPDFVAAGLMGLEVYHPSHTIAQTQTLEALCQQYGLLKTGGSDYHGPALGKTDDRHTELNHLHLSTELLTPLKQASIGLSQ</sequence>
<dbReference type="AlphaFoldDB" id="A0A9E8ZB93"/>
<dbReference type="GO" id="GO:0004534">
    <property type="term" value="F:5'-3' RNA exonuclease activity"/>
    <property type="evidence" value="ECO:0007669"/>
    <property type="project" value="TreeGrafter"/>
</dbReference>
<evidence type="ECO:0000259" key="1">
    <source>
        <dbReference type="SMART" id="SM00481"/>
    </source>
</evidence>
<dbReference type="PANTHER" id="PTHR42924:SF3">
    <property type="entry name" value="POLYMERASE_HISTIDINOL PHOSPHATASE N-TERMINAL DOMAIN-CONTAINING PROTEIN"/>
    <property type="match status" value="1"/>
</dbReference>
<evidence type="ECO:0000313" key="2">
    <source>
        <dbReference type="EMBL" id="WAL59632.1"/>
    </source>
</evidence>
<dbReference type="InterPro" id="IPR003141">
    <property type="entry name" value="Pol/His_phosphatase_N"/>
</dbReference>
<dbReference type="InterPro" id="IPR004013">
    <property type="entry name" value="PHP_dom"/>
</dbReference>
<dbReference type="Proteomes" id="UP001163152">
    <property type="component" value="Chromosome"/>
</dbReference>
<dbReference type="PANTHER" id="PTHR42924">
    <property type="entry name" value="EXONUCLEASE"/>
    <property type="match status" value="1"/>
</dbReference>
<dbReference type="SMART" id="SM00481">
    <property type="entry name" value="POLIIIAc"/>
    <property type="match status" value="1"/>
</dbReference>
<keyword evidence="3" id="KW-1185">Reference proteome</keyword>
<gene>
    <name evidence="2" type="ORF">OXH18_21050</name>
</gene>
<dbReference type="CDD" id="cd07438">
    <property type="entry name" value="PHP_HisPPase_AMP"/>
    <property type="match status" value="1"/>
</dbReference>
<dbReference type="KEGG" id="tsin:OXH18_21050"/>
<dbReference type="Pfam" id="PF02811">
    <property type="entry name" value="PHP"/>
    <property type="match status" value="1"/>
</dbReference>
<dbReference type="InterPro" id="IPR016195">
    <property type="entry name" value="Pol/histidinol_Pase-like"/>
</dbReference>